<feature type="transmembrane region" description="Helical" evidence="1">
    <location>
        <begin position="74"/>
        <end position="96"/>
    </location>
</feature>
<dbReference type="Pfam" id="PF00892">
    <property type="entry name" value="EamA"/>
    <property type="match status" value="2"/>
</dbReference>
<keyword evidence="1" id="KW-0812">Transmembrane</keyword>
<feature type="transmembrane region" description="Helical" evidence="1">
    <location>
        <begin position="294"/>
        <end position="311"/>
    </location>
</feature>
<dbReference type="PANTHER" id="PTHR22911">
    <property type="entry name" value="ACYL-MALONYL CONDENSING ENZYME-RELATED"/>
    <property type="match status" value="1"/>
</dbReference>
<proteinExistence type="predicted"/>
<dbReference type="EMBL" id="JAFICZ010000001">
    <property type="protein sequence ID" value="MBP1299125.1"/>
    <property type="molecule type" value="Genomic_DNA"/>
</dbReference>
<gene>
    <name evidence="3" type="ORF">JOH49_008878</name>
</gene>
<organism evidence="3 4">
    <name type="scientific">Bradyrhizobium elkanii</name>
    <dbReference type="NCBI Taxonomy" id="29448"/>
    <lineage>
        <taxon>Bacteria</taxon>
        <taxon>Pseudomonadati</taxon>
        <taxon>Pseudomonadota</taxon>
        <taxon>Alphaproteobacteria</taxon>
        <taxon>Hyphomicrobiales</taxon>
        <taxon>Nitrobacteraceae</taxon>
        <taxon>Bradyrhizobium</taxon>
    </lineage>
</organism>
<reference evidence="3" key="1">
    <citation type="submission" date="2021-02" db="EMBL/GenBank/DDBJ databases">
        <title>Genomic Encyclopedia of Type Strains, Phase IV (KMG-V): Genome sequencing to study the core and pangenomes of soil and plant-associated prokaryotes.</title>
        <authorList>
            <person name="Whitman W."/>
        </authorList>
    </citation>
    <scope>NUCLEOTIDE SEQUENCE</scope>
    <source>
        <strain evidence="3">USDA 406</strain>
    </source>
</reference>
<feature type="transmembrane region" description="Helical" evidence="1">
    <location>
        <begin position="240"/>
        <end position="261"/>
    </location>
</feature>
<accession>A0A8I1YFS6</accession>
<evidence type="ECO:0000313" key="3">
    <source>
        <dbReference type="EMBL" id="MBP1299125.1"/>
    </source>
</evidence>
<feature type="transmembrane region" description="Helical" evidence="1">
    <location>
        <begin position="134"/>
        <end position="151"/>
    </location>
</feature>
<comment type="caution">
    <text evidence="3">The sequence shown here is derived from an EMBL/GenBank/DDBJ whole genome shotgun (WGS) entry which is preliminary data.</text>
</comment>
<feature type="transmembrane region" description="Helical" evidence="1">
    <location>
        <begin position="212"/>
        <end position="234"/>
    </location>
</feature>
<dbReference type="InterPro" id="IPR037185">
    <property type="entry name" value="EmrE-like"/>
</dbReference>
<dbReference type="Proteomes" id="UP000673383">
    <property type="component" value="Unassembled WGS sequence"/>
</dbReference>
<feature type="transmembrane region" description="Helical" evidence="1">
    <location>
        <begin position="108"/>
        <end position="128"/>
    </location>
</feature>
<dbReference type="AlphaFoldDB" id="A0A8I1YFS6"/>
<dbReference type="GO" id="GO:0016020">
    <property type="term" value="C:membrane"/>
    <property type="evidence" value="ECO:0007669"/>
    <property type="project" value="InterPro"/>
</dbReference>
<dbReference type="PANTHER" id="PTHR22911:SF103">
    <property type="entry name" value="BLR2811 PROTEIN"/>
    <property type="match status" value="1"/>
</dbReference>
<feature type="domain" description="EamA" evidence="2">
    <location>
        <begin position="182"/>
        <end position="306"/>
    </location>
</feature>
<evidence type="ECO:0000259" key="2">
    <source>
        <dbReference type="Pfam" id="PF00892"/>
    </source>
</evidence>
<keyword evidence="1" id="KW-1133">Transmembrane helix</keyword>
<dbReference type="SUPFAM" id="SSF103481">
    <property type="entry name" value="Multidrug resistance efflux transporter EmrE"/>
    <property type="match status" value="2"/>
</dbReference>
<evidence type="ECO:0000313" key="4">
    <source>
        <dbReference type="Proteomes" id="UP000673383"/>
    </source>
</evidence>
<sequence length="365" mass="38734">MTPPPAAVAARLDSVPLSLPAKTAPAATSKAPARTDRPFKGIALILLSTVFLGTSDVTAKYLSSTLPSIEIAWIRFLVFAMIMTPAMLPGSPLFALRSSRPGLHVLRGAALLGSSLIFITGLGFLPIAEASATSFVSPLFVTALSIAFLGERVGMRRWIATAVGLAGVFIILRPGTSAFHPAAIFPLVSALAWAGTLILTRMMSGSERPITVMTYSSIVGVAIVSALVPFVWVTPSWHDIMFGILIGVASTVGQWIVVLAFRYGDASVLAPFSYTQLLWVSILGFLIFGEVPDSWTILGAGFIVASGLYTAHRERVRRSQLLTVASEPSPNALTTVPRIVRWLRGQPPLALRVYNSGAETSTSGS</sequence>
<name>A0A8I1YFS6_BRAEL</name>
<feature type="transmembrane region" description="Helical" evidence="1">
    <location>
        <begin position="182"/>
        <end position="200"/>
    </location>
</feature>
<keyword evidence="1" id="KW-0472">Membrane</keyword>
<feature type="transmembrane region" description="Helical" evidence="1">
    <location>
        <begin position="42"/>
        <end position="62"/>
    </location>
</feature>
<feature type="domain" description="EamA" evidence="2">
    <location>
        <begin position="40"/>
        <end position="172"/>
    </location>
</feature>
<feature type="transmembrane region" description="Helical" evidence="1">
    <location>
        <begin position="158"/>
        <end position="176"/>
    </location>
</feature>
<protein>
    <submittedName>
        <fullName evidence="3">Drug/metabolite transporter (DMT)-like permease</fullName>
    </submittedName>
</protein>
<dbReference type="InterPro" id="IPR000620">
    <property type="entry name" value="EamA_dom"/>
</dbReference>
<evidence type="ECO:0000256" key="1">
    <source>
        <dbReference type="SAM" id="Phobius"/>
    </source>
</evidence>
<feature type="transmembrane region" description="Helical" evidence="1">
    <location>
        <begin position="268"/>
        <end position="288"/>
    </location>
</feature>